<dbReference type="EMBL" id="KN833690">
    <property type="protein sequence ID" value="KIK29166.1"/>
    <property type="molecule type" value="Genomic_DNA"/>
</dbReference>
<evidence type="ECO:0000313" key="2">
    <source>
        <dbReference type="Proteomes" id="UP000054018"/>
    </source>
</evidence>
<name>A0A0C9ZIT3_9AGAM</name>
<protein>
    <submittedName>
        <fullName evidence="1">Uncharacterized protein</fullName>
    </submittedName>
</protein>
<evidence type="ECO:0000313" key="1">
    <source>
        <dbReference type="EMBL" id="KIK29166.1"/>
    </source>
</evidence>
<keyword evidence="2" id="KW-1185">Reference proteome</keyword>
<proteinExistence type="predicted"/>
<dbReference type="HOGENOM" id="CLU_2868560_0_0_1"/>
<gene>
    <name evidence="1" type="ORF">PISMIDRAFT_519491</name>
</gene>
<sequence length="64" mass="7265">MLHIFHDCLLSDRFLDASLRFDIERIGIEYFHGTLTVNFNCGQAFGQLMIKLSESGRIIFGSLG</sequence>
<reference evidence="1 2" key="1">
    <citation type="submission" date="2014-04" db="EMBL/GenBank/DDBJ databases">
        <authorList>
            <consortium name="DOE Joint Genome Institute"/>
            <person name="Kuo A."/>
            <person name="Kohler A."/>
            <person name="Costa M.D."/>
            <person name="Nagy L.G."/>
            <person name="Floudas D."/>
            <person name="Copeland A."/>
            <person name="Barry K.W."/>
            <person name="Cichocki N."/>
            <person name="Veneault-Fourrey C."/>
            <person name="LaButti K."/>
            <person name="Lindquist E.A."/>
            <person name="Lipzen A."/>
            <person name="Lundell T."/>
            <person name="Morin E."/>
            <person name="Murat C."/>
            <person name="Sun H."/>
            <person name="Tunlid A."/>
            <person name="Henrissat B."/>
            <person name="Grigoriev I.V."/>
            <person name="Hibbett D.S."/>
            <person name="Martin F."/>
            <person name="Nordberg H.P."/>
            <person name="Cantor M.N."/>
            <person name="Hua S.X."/>
        </authorList>
    </citation>
    <scope>NUCLEOTIDE SEQUENCE [LARGE SCALE GENOMIC DNA]</scope>
    <source>
        <strain evidence="1 2">441</strain>
    </source>
</reference>
<dbReference type="AlphaFoldDB" id="A0A0C9ZIT3"/>
<organism evidence="1 2">
    <name type="scientific">Pisolithus microcarpus 441</name>
    <dbReference type="NCBI Taxonomy" id="765257"/>
    <lineage>
        <taxon>Eukaryota</taxon>
        <taxon>Fungi</taxon>
        <taxon>Dikarya</taxon>
        <taxon>Basidiomycota</taxon>
        <taxon>Agaricomycotina</taxon>
        <taxon>Agaricomycetes</taxon>
        <taxon>Agaricomycetidae</taxon>
        <taxon>Boletales</taxon>
        <taxon>Sclerodermatineae</taxon>
        <taxon>Pisolithaceae</taxon>
        <taxon>Pisolithus</taxon>
    </lineage>
</organism>
<reference evidence="2" key="2">
    <citation type="submission" date="2015-01" db="EMBL/GenBank/DDBJ databases">
        <title>Evolutionary Origins and Diversification of the Mycorrhizal Mutualists.</title>
        <authorList>
            <consortium name="DOE Joint Genome Institute"/>
            <consortium name="Mycorrhizal Genomics Consortium"/>
            <person name="Kohler A."/>
            <person name="Kuo A."/>
            <person name="Nagy L.G."/>
            <person name="Floudas D."/>
            <person name="Copeland A."/>
            <person name="Barry K.W."/>
            <person name="Cichocki N."/>
            <person name="Veneault-Fourrey C."/>
            <person name="LaButti K."/>
            <person name="Lindquist E.A."/>
            <person name="Lipzen A."/>
            <person name="Lundell T."/>
            <person name="Morin E."/>
            <person name="Murat C."/>
            <person name="Riley R."/>
            <person name="Ohm R."/>
            <person name="Sun H."/>
            <person name="Tunlid A."/>
            <person name="Henrissat B."/>
            <person name="Grigoriev I.V."/>
            <person name="Hibbett D.S."/>
            <person name="Martin F."/>
        </authorList>
    </citation>
    <scope>NUCLEOTIDE SEQUENCE [LARGE SCALE GENOMIC DNA]</scope>
    <source>
        <strain evidence="2">441</strain>
    </source>
</reference>
<accession>A0A0C9ZIT3</accession>
<dbReference type="Proteomes" id="UP000054018">
    <property type="component" value="Unassembled WGS sequence"/>
</dbReference>